<dbReference type="Gene3D" id="1.20.1270.60">
    <property type="entry name" value="Arfaptin homology (AH) domain/BAR domain"/>
    <property type="match status" value="1"/>
</dbReference>
<dbReference type="PANTHER" id="PTHR45854">
    <property type="entry name" value="ASAP FAMILY MEMBER"/>
    <property type="match status" value="1"/>
</dbReference>
<evidence type="ECO:0000313" key="2">
    <source>
        <dbReference type="Proteomes" id="UP000472270"/>
    </source>
</evidence>
<name>A0A673IC39_9TELE</name>
<sequence length="156" mass="18599">ISKIVKYYYNYNYKITKEKRELAKQYGMVRTEVSGGEIAEEMEKERRMFQLQMCEVRSAQAINGVISSSVYKYMNGMYKEERMCRMCLEEFKCIKHKQDDEKRQLCSLRDQLRPALQPEFKEDSLSRQTVYSMHQLQGNKQYGSEKSGYLYKRSDG</sequence>
<dbReference type="Ensembl" id="ENSSRHT00000037861.1">
    <property type="protein sequence ID" value="ENSSRHP00000036793.1"/>
    <property type="gene ID" value="ENSSRHG00000018855.1"/>
</dbReference>
<protein>
    <submittedName>
        <fullName evidence="1">Uncharacterized protein</fullName>
    </submittedName>
</protein>
<accession>A0A673IC39</accession>
<dbReference type="Proteomes" id="UP000472270">
    <property type="component" value="Unassembled WGS sequence"/>
</dbReference>
<proteinExistence type="predicted"/>
<dbReference type="SUPFAM" id="SSF103657">
    <property type="entry name" value="BAR/IMD domain-like"/>
    <property type="match status" value="1"/>
</dbReference>
<dbReference type="InterPro" id="IPR027267">
    <property type="entry name" value="AH/BAR_dom_sf"/>
</dbReference>
<dbReference type="AlphaFoldDB" id="A0A673IC39"/>
<evidence type="ECO:0000313" key="1">
    <source>
        <dbReference type="Ensembl" id="ENSSRHP00000036793.1"/>
    </source>
</evidence>
<keyword evidence="2" id="KW-1185">Reference proteome</keyword>
<reference evidence="1" key="1">
    <citation type="submission" date="2025-08" db="UniProtKB">
        <authorList>
            <consortium name="Ensembl"/>
        </authorList>
    </citation>
    <scope>IDENTIFICATION</scope>
</reference>
<reference evidence="1" key="2">
    <citation type="submission" date="2025-09" db="UniProtKB">
        <authorList>
            <consortium name="Ensembl"/>
        </authorList>
    </citation>
    <scope>IDENTIFICATION</scope>
</reference>
<dbReference type="PANTHER" id="PTHR45854:SF5">
    <property type="entry name" value="ARF-GAP WITH SH3 DOMAIN, ANK REPEAT AND PH DOMAIN-CONTAINING PROTEIN 1-LIKE"/>
    <property type="match status" value="1"/>
</dbReference>
<organism evidence="1 2">
    <name type="scientific">Sinocyclocheilus rhinocerous</name>
    <dbReference type="NCBI Taxonomy" id="307959"/>
    <lineage>
        <taxon>Eukaryota</taxon>
        <taxon>Metazoa</taxon>
        <taxon>Chordata</taxon>
        <taxon>Craniata</taxon>
        <taxon>Vertebrata</taxon>
        <taxon>Euteleostomi</taxon>
        <taxon>Actinopterygii</taxon>
        <taxon>Neopterygii</taxon>
        <taxon>Teleostei</taxon>
        <taxon>Ostariophysi</taxon>
        <taxon>Cypriniformes</taxon>
        <taxon>Cyprinidae</taxon>
        <taxon>Cyprininae</taxon>
        <taxon>Sinocyclocheilus</taxon>
    </lineage>
</organism>
<dbReference type="InterPro" id="IPR043593">
    <property type="entry name" value="ASAP"/>
</dbReference>
<dbReference type="GO" id="GO:0005096">
    <property type="term" value="F:GTPase activator activity"/>
    <property type="evidence" value="ECO:0007669"/>
    <property type="project" value="InterPro"/>
</dbReference>